<reference evidence="2" key="2">
    <citation type="submission" date="2018-04" db="EMBL/GenBank/DDBJ databases">
        <title>OnivRS2 (Oryza nivara Reference Sequence Version 2).</title>
        <authorList>
            <person name="Zhang J."/>
            <person name="Kudrna D."/>
            <person name="Lee S."/>
            <person name="Talag J."/>
            <person name="Rajasekar S."/>
            <person name="Welchert J."/>
            <person name="Hsing Y.-I."/>
            <person name="Wing R.A."/>
        </authorList>
    </citation>
    <scope>NUCLEOTIDE SEQUENCE [LARGE SCALE GENOMIC DNA]</scope>
    <source>
        <strain evidence="2">SL10</strain>
    </source>
</reference>
<name>A0A0E0GD26_ORYNI</name>
<dbReference type="Proteomes" id="UP000006591">
    <property type="component" value="Chromosome 2"/>
</dbReference>
<evidence type="ECO:0000313" key="3">
    <source>
        <dbReference type="Proteomes" id="UP000006591"/>
    </source>
</evidence>
<protein>
    <submittedName>
        <fullName evidence="2">Uncharacterized protein</fullName>
    </submittedName>
</protein>
<feature type="region of interest" description="Disordered" evidence="1">
    <location>
        <begin position="220"/>
        <end position="241"/>
    </location>
</feature>
<dbReference type="Gramene" id="ONIVA02G35400.1">
    <property type="protein sequence ID" value="ONIVA02G35400.1"/>
    <property type="gene ID" value="ONIVA02G35400"/>
</dbReference>
<evidence type="ECO:0000256" key="1">
    <source>
        <dbReference type="SAM" id="MobiDB-lite"/>
    </source>
</evidence>
<feature type="region of interest" description="Disordered" evidence="1">
    <location>
        <begin position="92"/>
        <end position="161"/>
    </location>
</feature>
<accession>A0A0E0GD26</accession>
<feature type="compositionally biased region" description="Low complexity" evidence="1">
    <location>
        <begin position="187"/>
        <end position="199"/>
    </location>
</feature>
<dbReference type="HOGENOM" id="CLU_761603_0_0_1"/>
<organism evidence="2">
    <name type="scientific">Oryza nivara</name>
    <name type="common">Indian wild rice</name>
    <name type="synonym">Oryza sativa f. spontanea</name>
    <dbReference type="NCBI Taxonomy" id="4536"/>
    <lineage>
        <taxon>Eukaryota</taxon>
        <taxon>Viridiplantae</taxon>
        <taxon>Streptophyta</taxon>
        <taxon>Embryophyta</taxon>
        <taxon>Tracheophyta</taxon>
        <taxon>Spermatophyta</taxon>
        <taxon>Magnoliopsida</taxon>
        <taxon>Liliopsida</taxon>
        <taxon>Poales</taxon>
        <taxon>Poaceae</taxon>
        <taxon>BOP clade</taxon>
        <taxon>Oryzoideae</taxon>
        <taxon>Oryzeae</taxon>
        <taxon>Oryzinae</taxon>
        <taxon>Oryza</taxon>
    </lineage>
</organism>
<keyword evidence="3" id="KW-1185">Reference proteome</keyword>
<feature type="region of interest" description="Disordered" evidence="1">
    <location>
        <begin position="305"/>
        <end position="364"/>
    </location>
</feature>
<sequence>MASQLDGAKPSDAYSPGEQVQEEEKTLETQQKGRTASTAELKHEEAKQRHRHSSNGRALVAIASETTEGEAATEPVNVAMDALLITAILRRGNGPPLSDTLANKSAKENQEREQQSNEHRVSQGHGSLTRNENRIREHERGKYKRMEMSDMSEPGEENAARRRTWDGWGVLSVGRRRRAGEQRAARAEATPTTSSSSSRRLGEERRERVDVVANALLPNCSETAAPAGQPEDLSDSQGTKNVGFDAKEKLSITERKNGTTFCLRASEVISNPILLYISNTPVGGIWNYTVSRRPELTAGFKTYGEQNPMTIIGSPRSKRRNRRSPVETGKRERSKNPTASASGASRDPAGPRRARQRKISAPAD</sequence>
<feature type="region of interest" description="Disordered" evidence="1">
    <location>
        <begin position="1"/>
        <end position="57"/>
    </location>
</feature>
<feature type="compositionally biased region" description="Basic and acidic residues" evidence="1">
    <location>
        <begin position="131"/>
        <end position="148"/>
    </location>
</feature>
<feature type="compositionally biased region" description="Basic and acidic residues" evidence="1">
    <location>
        <begin position="105"/>
        <end position="121"/>
    </location>
</feature>
<reference evidence="2" key="1">
    <citation type="submission" date="2015-04" db="UniProtKB">
        <authorList>
            <consortium name="EnsemblPlants"/>
        </authorList>
    </citation>
    <scope>IDENTIFICATION</scope>
    <source>
        <strain evidence="2">SL10</strain>
    </source>
</reference>
<dbReference type="AlphaFoldDB" id="A0A0E0GD26"/>
<feature type="compositionally biased region" description="Basic and acidic residues" evidence="1">
    <location>
        <begin position="324"/>
        <end position="335"/>
    </location>
</feature>
<evidence type="ECO:0000313" key="2">
    <source>
        <dbReference type="EnsemblPlants" id="ONIVA02G35400.1"/>
    </source>
</evidence>
<feature type="region of interest" description="Disordered" evidence="1">
    <location>
        <begin position="175"/>
        <end position="206"/>
    </location>
</feature>
<proteinExistence type="predicted"/>
<dbReference type="EnsemblPlants" id="ONIVA02G35400.1">
    <property type="protein sequence ID" value="ONIVA02G35400.1"/>
    <property type="gene ID" value="ONIVA02G35400"/>
</dbReference>